<dbReference type="GO" id="GO:0016705">
    <property type="term" value="F:oxidoreductase activity, acting on paired donors, with incorporation or reduction of molecular oxygen"/>
    <property type="evidence" value="ECO:0007669"/>
    <property type="project" value="InterPro"/>
</dbReference>
<proteinExistence type="predicted"/>
<dbReference type="EMBL" id="MU273452">
    <property type="protein sequence ID" value="KAH9530374.1"/>
    <property type="molecule type" value="Genomic_DNA"/>
</dbReference>
<evidence type="ECO:0000256" key="6">
    <source>
        <dbReference type="ARBA" id="ARBA00023002"/>
    </source>
</evidence>
<dbReference type="PANTHER" id="PTHR24282:SF211">
    <property type="entry name" value="CYTOCHROME P450-RELATED"/>
    <property type="match status" value="1"/>
</dbReference>
<name>A0AAD4QG45_9BRYO</name>
<dbReference type="GO" id="GO:0004497">
    <property type="term" value="F:monooxygenase activity"/>
    <property type="evidence" value="ECO:0007669"/>
    <property type="project" value="InterPro"/>
</dbReference>
<dbReference type="Proteomes" id="UP000828922">
    <property type="component" value="Unassembled WGS sequence"/>
</dbReference>
<dbReference type="Gene3D" id="1.10.630.10">
    <property type="entry name" value="Cytochrome P450"/>
    <property type="match status" value="1"/>
</dbReference>
<accession>A0AAD4QG45</accession>
<dbReference type="Pfam" id="PF00067">
    <property type="entry name" value="p450"/>
    <property type="match status" value="1"/>
</dbReference>
<evidence type="ECO:0000313" key="11">
    <source>
        <dbReference type="Proteomes" id="UP000828922"/>
    </source>
</evidence>
<dbReference type="GO" id="GO:0016020">
    <property type="term" value="C:membrane"/>
    <property type="evidence" value="ECO:0007669"/>
    <property type="project" value="UniProtKB-SubCell"/>
</dbReference>
<keyword evidence="2" id="KW-0349">Heme</keyword>
<keyword evidence="7" id="KW-0408">Iron</keyword>
<comment type="subcellular location">
    <subcellularLocation>
        <location evidence="1">Membrane</location>
    </subcellularLocation>
</comment>
<evidence type="ECO:0000256" key="9">
    <source>
        <dbReference type="SAM" id="Phobius"/>
    </source>
</evidence>
<dbReference type="PANTHER" id="PTHR24282">
    <property type="entry name" value="CYTOCHROME P450 FAMILY MEMBER"/>
    <property type="match status" value="1"/>
</dbReference>
<keyword evidence="5 9" id="KW-1133">Transmembrane helix</keyword>
<protein>
    <recommendedName>
        <fullName evidence="12">Cytochrome P450</fullName>
    </recommendedName>
</protein>
<comment type="caution">
    <text evidence="10">The sequence shown here is derived from an EMBL/GenBank/DDBJ whole genome shotgun (WGS) entry which is preliminary data.</text>
</comment>
<evidence type="ECO:0000313" key="10">
    <source>
        <dbReference type="EMBL" id="KAH9530374.1"/>
    </source>
</evidence>
<feature type="transmembrane region" description="Helical" evidence="9">
    <location>
        <begin position="12"/>
        <end position="37"/>
    </location>
</feature>
<keyword evidence="3 9" id="KW-0812">Transmembrane</keyword>
<keyword evidence="6" id="KW-0560">Oxidoreductase</keyword>
<dbReference type="InterPro" id="IPR036396">
    <property type="entry name" value="Cyt_P450_sf"/>
</dbReference>
<evidence type="ECO:0000256" key="8">
    <source>
        <dbReference type="ARBA" id="ARBA00023136"/>
    </source>
</evidence>
<keyword evidence="11" id="KW-1185">Reference proteome</keyword>
<reference evidence="11" key="1">
    <citation type="journal article" date="2022" name="New Phytol.">
        <title>Phylogenomic structure and speciation in an emerging model: the Sphagnum magellanicum complex (Bryophyta).</title>
        <authorList>
            <person name="Shaw A.J."/>
            <person name="Piatkowski B."/>
            <person name="Duffy A.M."/>
            <person name="Aguero B."/>
            <person name="Imwattana K."/>
            <person name="Nieto-Lugilde M."/>
            <person name="Healey A."/>
            <person name="Weston D.J."/>
            <person name="Patel M.N."/>
            <person name="Schmutz J."/>
            <person name="Grimwood J."/>
            <person name="Yavitt J.B."/>
            <person name="Hassel K."/>
            <person name="Stenoien H.K."/>
            <person name="Flatberg K.I."/>
            <person name="Bickford C.P."/>
            <person name="Hicks K.A."/>
        </authorList>
    </citation>
    <scope>NUCLEOTIDE SEQUENCE [LARGE SCALE GENOMIC DNA]</scope>
</reference>
<evidence type="ECO:0000256" key="1">
    <source>
        <dbReference type="ARBA" id="ARBA00004370"/>
    </source>
</evidence>
<sequence>MAYFRDQMWSILFASLLTVLLMWIVYIVMGMVHKLVITPLRIKRIMNRQGVKGPSAYWVLGNILEMVKINRAEAEKDMKTGDYDIMSHVQPYEAQNCQAYGTMHMWWFGWQATIRIASLDLIKQVLAKDVFTTPQIQFQFLSELLGKGLITTEGEEWALHRQIVNPAFHQEKLKAMVPIMEKCASSMANEWEEKVKHGGGCVELEVSHYMANVTADIIAHTAFGSSYEKGRKVFEHQLSLFNLTFQRFKFLTIPGYRILPTPLNIKILMTQIRISRSLKEIIQARKYVVNMTKNASNGNDLLGLMLTATSQKTQDVKGGKVHFGMQQLMDNCKTFFFAGYETTATLLTWTMMLLASHTTWQECARAEVIDVCGDVNYDFK</sequence>
<dbReference type="InterPro" id="IPR002401">
    <property type="entry name" value="Cyt_P450_E_grp-I"/>
</dbReference>
<dbReference type="GO" id="GO:0005506">
    <property type="term" value="F:iron ion binding"/>
    <property type="evidence" value="ECO:0007669"/>
    <property type="project" value="InterPro"/>
</dbReference>
<evidence type="ECO:0008006" key="12">
    <source>
        <dbReference type="Google" id="ProtNLM"/>
    </source>
</evidence>
<dbReference type="GO" id="GO:0020037">
    <property type="term" value="F:heme binding"/>
    <property type="evidence" value="ECO:0007669"/>
    <property type="project" value="InterPro"/>
</dbReference>
<dbReference type="InterPro" id="IPR001128">
    <property type="entry name" value="Cyt_P450"/>
</dbReference>
<dbReference type="SUPFAM" id="SSF48264">
    <property type="entry name" value="Cytochrome P450"/>
    <property type="match status" value="1"/>
</dbReference>
<organism evidence="10 11">
    <name type="scientific">Sphagnum magellanicum</name>
    <dbReference type="NCBI Taxonomy" id="128215"/>
    <lineage>
        <taxon>Eukaryota</taxon>
        <taxon>Viridiplantae</taxon>
        <taxon>Streptophyta</taxon>
        <taxon>Embryophyta</taxon>
        <taxon>Bryophyta</taxon>
        <taxon>Sphagnophytina</taxon>
        <taxon>Sphagnopsida</taxon>
        <taxon>Sphagnales</taxon>
        <taxon>Sphagnaceae</taxon>
        <taxon>Sphagnum</taxon>
    </lineage>
</organism>
<dbReference type="AlphaFoldDB" id="A0AAD4QG45"/>
<keyword evidence="8 9" id="KW-0472">Membrane</keyword>
<evidence type="ECO:0000256" key="3">
    <source>
        <dbReference type="ARBA" id="ARBA00022692"/>
    </source>
</evidence>
<evidence type="ECO:0000256" key="2">
    <source>
        <dbReference type="ARBA" id="ARBA00022617"/>
    </source>
</evidence>
<keyword evidence="4" id="KW-0479">Metal-binding</keyword>
<dbReference type="InterPro" id="IPR050665">
    <property type="entry name" value="Cytochrome_P450_Monooxygen"/>
</dbReference>
<evidence type="ECO:0000256" key="5">
    <source>
        <dbReference type="ARBA" id="ARBA00022989"/>
    </source>
</evidence>
<gene>
    <name evidence="10" type="ORF">CY35_U001800</name>
</gene>
<evidence type="ECO:0000256" key="7">
    <source>
        <dbReference type="ARBA" id="ARBA00023004"/>
    </source>
</evidence>
<evidence type="ECO:0000256" key="4">
    <source>
        <dbReference type="ARBA" id="ARBA00022723"/>
    </source>
</evidence>
<dbReference type="PRINTS" id="PR00463">
    <property type="entry name" value="EP450I"/>
</dbReference>